<evidence type="ECO:0000313" key="2">
    <source>
        <dbReference type="Proteomes" id="UP001501469"/>
    </source>
</evidence>
<proteinExistence type="predicted"/>
<comment type="caution">
    <text evidence="1">The sequence shown here is derived from an EMBL/GenBank/DDBJ whole genome shotgun (WGS) entry which is preliminary data.</text>
</comment>
<evidence type="ECO:0000313" key="1">
    <source>
        <dbReference type="EMBL" id="GAA4037843.1"/>
    </source>
</evidence>
<sequence length="137" mass="15390">MAGLVNAVCQEIALGPDYFYVMNWTNFLGRWWRRPLPAPRLFTDPLDYALAISLPGFARSKSTGPAQAAFPTLSVAQEVDVARQMAELQELATTLGQQVNRQDITQNDAYDQIWQAYPQLDRANLGSLLWQAFIGTR</sequence>
<keyword evidence="2" id="KW-1185">Reference proteome</keyword>
<dbReference type="Proteomes" id="UP001501469">
    <property type="component" value="Unassembled WGS sequence"/>
</dbReference>
<protein>
    <submittedName>
        <fullName evidence="1">Uncharacterized protein</fullName>
    </submittedName>
</protein>
<name>A0ABP7U8L1_9BACT</name>
<accession>A0ABP7U8L1</accession>
<reference evidence="2" key="1">
    <citation type="journal article" date="2019" name="Int. J. Syst. Evol. Microbiol.">
        <title>The Global Catalogue of Microorganisms (GCM) 10K type strain sequencing project: providing services to taxonomists for standard genome sequencing and annotation.</title>
        <authorList>
            <consortium name="The Broad Institute Genomics Platform"/>
            <consortium name="The Broad Institute Genome Sequencing Center for Infectious Disease"/>
            <person name="Wu L."/>
            <person name="Ma J."/>
        </authorList>
    </citation>
    <scope>NUCLEOTIDE SEQUENCE [LARGE SCALE GENOMIC DNA]</scope>
    <source>
        <strain evidence="2">JCM 17225</strain>
    </source>
</reference>
<gene>
    <name evidence="1" type="ORF">GCM10022409_23830</name>
</gene>
<dbReference type="EMBL" id="BAABDK010000017">
    <property type="protein sequence ID" value="GAA4037843.1"/>
    <property type="molecule type" value="Genomic_DNA"/>
</dbReference>
<organism evidence="1 2">
    <name type="scientific">Hymenobacter glaciei</name>
    <dbReference type="NCBI Taxonomy" id="877209"/>
    <lineage>
        <taxon>Bacteria</taxon>
        <taxon>Pseudomonadati</taxon>
        <taxon>Bacteroidota</taxon>
        <taxon>Cytophagia</taxon>
        <taxon>Cytophagales</taxon>
        <taxon>Hymenobacteraceae</taxon>
        <taxon>Hymenobacter</taxon>
    </lineage>
</organism>